<evidence type="ECO:0000313" key="8">
    <source>
        <dbReference type="EMBL" id="MBB6449304.1"/>
    </source>
</evidence>
<reference evidence="8 9" key="1">
    <citation type="submission" date="2020-08" db="EMBL/GenBank/DDBJ databases">
        <title>Genomic Encyclopedia of Type Strains, Phase IV (KMG-IV): sequencing the most valuable type-strain genomes for metagenomic binning, comparative biology and taxonomic classification.</title>
        <authorList>
            <person name="Goeker M."/>
        </authorList>
    </citation>
    <scope>NUCLEOTIDE SEQUENCE [LARGE SCALE GENOMIC DNA]</scope>
    <source>
        <strain evidence="8 9">DSM 21769</strain>
    </source>
</reference>
<gene>
    <name evidence="8" type="ORF">HNR44_001253</name>
</gene>
<keyword evidence="4 6" id="KW-0975">Bacterial flagellum</keyword>
<organism evidence="8 9">
    <name type="scientific">Geomicrobium halophilum</name>
    <dbReference type="NCBI Taxonomy" id="549000"/>
    <lineage>
        <taxon>Bacteria</taxon>
        <taxon>Bacillati</taxon>
        <taxon>Bacillota</taxon>
        <taxon>Bacilli</taxon>
        <taxon>Bacillales</taxon>
        <taxon>Geomicrobium</taxon>
    </lineage>
</organism>
<evidence type="ECO:0000256" key="1">
    <source>
        <dbReference type="ARBA" id="ARBA00004117"/>
    </source>
</evidence>
<comment type="subcellular location">
    <subcellularLocation>
        <location evidence="1 6">Bacterial flagellum basal body</location>
    </subcellularLocation>
</comment>
<sequence>MTLFSSTIQNLQNGLDGAAFRQKTIADNIANIDTPNYKARQTNFQHTLEEAKQNFLSHKTDGRHIEFRGEKARGAYTSINPERMYQHNGNSVDIDKEMAAMANNQIYHSALTDRMNGQFSSLKTALGGRN</sequence>
<dbReference type="EMBL" id="JACHHJ010000001">
    <property type="protein sequence ID" value="MBB6449304.1"/>
    <property type="molecule type" value="Genomic_DNA"/>
</dbReference>
<comment type="function">
    <text evidence="5 6">Structural component of flagellum, the bacterial motility apparatus. Part of the rod structure of flagellar basal body.</text>
</comment>
<keyword evidence="8" id="KW-0969">Cilium</keyword>
<dbReference type="InterPro" id="IPR019776">
    <property type="entry name" value="Flagellar_basal_body_rod_CS"/>
</dbReference>
<evidence type="ECO:0000256" key="3">
    <source>
        <dbReference type="ARBA" id="ARBA00014376"/>
    </source>
</evidence>
<keyword evidence="8" id="KW-0282">Flagellum</keyword>
<feature type="domain" description="Flagellar basal body rod protein N-terminal" evidence="7">
    <location>
        <begin position="8"/>
        <end position="38"/>
    </location>
</feature>
<dbReference type="InterPro" id="IPR006300">
    <property type="entry name" value="FlgB"/>
</dbReference>
<dbReference type="PROSITE" id="PS00588">
    <property type="entry name" value="FLAGELLA_BB_ROD"/>
    <property type="match status" value="1"/>
</dbReference>
<name>A0A841PNF6_9BACL</name>
<dbReference type="PANTHER" id="PTHR30435">
    <property type="entry name" value="FLAGELLAR PROTEIN"/>
    <property type="match status" value="1"/>
</dbReference>
<dbReference type="InterPro" id="IPR001444">
    <property type="entry name" value="Flag_bb_rod_N"/>
</dbReference>
<comment type="similarity">
    <text evidence="2 6">Belongs to the flagella basal body rod proteins family.</text>
</comment>
<evidence type="ECO:0000313" key="9">
    <source>
        <dbReference type="Proteomes" id="UP000568839"/>
    </source>
</evidence>
<evidence type="ECO:0000256" key="4">
    <source>
        <dbReference type="ARBA" id="ARBA00023143"/>
    </source>
</evidence>
<evidence type="ECO:0000259" key="7">
    <source>
        <dbReference type="Pfam" id="PF00460"/>
    </source>
</evidence>
<dbReference type="RefSeq" id="WP_184403200.1">
    <property type="nucleotide sequence ID" value="NZ_JACHHJ010000001.1"/>
</dbReference>
<dbReference type="Proteomes" id="UP000568839">
    <property type="component" value="Unassembled WGS sequence"/>
</dbReference>
<dbReference type="Pfam" id="PF00460">
    <property type="entry name" value="Flg_bb_rod"/>
    <property type="match status" value="1"/>
</dbReference>
<dbReference type="PANTHER" id="PTHR30435:SF12">
    <property type="entry name" value="FLAGELLAR BASAL BODY ROD PROTEIN FLGB"/>
    <property type="match status" value="1"/>
</dbReference>
<evidence type="ECO:0000256" key="5">
    <source>
        <dbReference type="ARBA" id="ARBA00024934"/>
    </source>
</evidence>
<comment type="caution">
    <text evidence="8">The sequence shown here is derived from an EMBL/GenBank/DDBJ whole genome shotgun (WGS) entry which is preliminary data.</text>
</comment>
<dbReference type="AlphaFoldDB" id="A0A841PNF6"/>
<dbReference type="PIRSF" id="PIRSF002889">
    <property type="entry name" value="Rod_FlgB"/>
    <property type="match status" value="1"/>
</dbReference>
<dbReference type="NCBIfam" id="TIGR01396">
    <property type="entry name" value="FlgB"/>
    <property type="match status" value="1"/>
</dbReference>
<protein>
    <recommendedName>
        <fullName evidence="3 6">Flagellar basal body rod protein FlgB</fullName>
    </recommendedName>
</protein>
<dbReference type="GO" id="GO:0030694">
    <property type="term" value="C:bacterial-type flagellum basal body, rod"/>
    <property type="evidence" value="ECO:0007669"/>
    <property type="project" value="InterPro"/>
</dbReference>
<evidence type="ECO:0000256" key="2">
    <source>
        <dbReference type="ARBA" id="ARBA00009677"/>
    </source>
</evidence>
<evidence type="ECO:0000256" key="6">
    <source>
        <dbReference type="PIRNR" id="PIRNR002889"/>
    </source>
</evidence>
<accession>A0A841PNF6</accession>
<dbReference type="GO" id="GO:0071978">
    <property type="term" value="P:bacterial-type flagellum-dependent swarming motility"/>
    <property type="evidence" value="ECO:0007669"/>
    <property type="project" value="TreeGrafter"/>
</dbReference>
<keyword evidence="8" id="KW-0966">Cell projection</keyword>
<keyword evidence="9" id="KW-1185">Reference proteome</keyword>
<comment type="subunit">
    <text evidence="6">The basal body constitutes a major portion of the flagellar organelle and consists of a number of rings mounted on a central rod.</text>
</comment>
<proteinExistence type="inferred from homology"/>